<evidence type="ECO:0000256" key="1">
    <source>
        <dbReference type="ARBA" id="ARBA00022723"/>
    </source>
</evidence>
<dbReference type="AlphaFoldDB" id="A0AA39NJR7"/>
<organism evidence="7 8">
    <name type="scientific">Armillaria tabescens</name>
    <name type="common">Ringless honey mushroom</name>
    <name type="synonym">Agaricus tabescens</name>
    <dbReference type="NCBI Taxonomy" id="1929756"/>
    <lineage>
        <taxon>Eukaryota</taxon>
        <taxon>Fungi</taxon>
        <taxon>Dikarya</taxon>
        <taxon>Basidiomycota</taxon>
        <taxon>Agaricomycotina</taxon>
        <taxon>Agaricomycetes</taxon>
        <taxon>Agaricomycetidae</taxon>
        <taxon>Agaricales</taxon>
        <taxon>Marasmiineae</taxon>
        <taxon>Physalacriaceae</taxon>
        <taxon>Desarmillaria</taxon>
    </lineage>
</organism>
<evidence type="ECO:0000256" key="4">
    <source>
        <dbReference type="PROSITE-ProRule" id="PRU00175"/>
    </source>
</evidence>
<sequence length="274" mass="31407">MIECIICQDPLTEPYSAPCGHIYCLECINNWFDATMRQRRPCTCPSCSAVVPKNQLRKVFIPQTDSLVHELYALRKEVKELDAYNTFLISEMERCEELRSAAEEKADLAMKKSGYSAAVNTFLSILTNIATLAGILTALFDDVIHLIVVVLCLISRLIWRLSTRPGECFQELGRCVWIVIRVITTMILLSFILMVMFWAVRSASVKIFQLFVAHVYPPLCELAKWAWKEVSTRFIDISTTFIRNHIIDFQAYRKQGTSLRTGVPMLDRLLSRNL</sequence>
<dbReference type="InterPro" id="IPR017907">
    <property type="entry name" value="Znf_RING_CS"/>
</dbReference>
<dbReference type="InterPro" id="IPR047126">
    <property type="entry name" value="RNF141-like"/>
</dbReference>
<keyword evidence="8" id="KW-1185">Reference proteome</keyword>
<feature type="transmembrane region" description="Helical" evidence="5">
    <location>
        <begin position="175"/>
        <end position="200"/>
    </location>
</feature>
<keyword evidence="5" id="KW-0812">Transmembrane</keyword>
<gene>
    <name evidence="7" type="ORF">EV420DRAFT_652820</name>
</gene>
<dbReference type="RefSeq" id="XP_060337469.1">
    <property type="nucleotide sequence ID" value="XM_060482937.1"/>
</dbReference>
<dbReference type="PROSITE" id="PS50089">
    <property type="entry name" value="ZF_RING_2"/>
    <property type="match status" value="1"/>
</dbReference>
<dbReference type="EMBL" id="JAUEPS010000003">
    <property type="protein sequence ID" value="KAK0466877.1"/>
    <property type="molecule type" value="Genomic_DNA"/>
</dbReference>
<reference evidence="7" key="1">
    <citation type="submission" date="2023-06" db="EMBL/GenBank/DDBJ databases">
        <authorList>
            <consortium name="Lawrence Berkeley National Laboratory"/>
            <person name="Ahrendt S."/>
            <person name="Sahu N."/>
            <person name="Indic B."/>
            <person name="Wong-Bajracharya J."/>
            <person name="Merenyi Z."/>
            <person name="Ke H.-M."/>
            <person name="Monk M."/>
            <person name="Kocsube S."/>
            <person name="Drula E."/>
            <person name="Lipzen A."/>
            <person name="Balint B."/>
            <person name="Henrissat B."/>
            <person name="Andreopoulos B."/>
            <person name="Martin F.M."/>
            <person name="Harder C.B."/>
            <person name="Rigling D."/>
            <person name="Ford K.L."/>
            <person name="Foster G.D."/>
            <person name="Pangilinan J."/>
            <person name="Papanicolaou A."/>
            <person name="Barry K."/>
            <person name="LaButti K."/>
            <person name="Viragh M."/>
            <person name="Koriabine M."/>
            <person name="Yan M."/>
            <person name="Riley R."/>
            <person name="Champramary S."/>
            <person name="Plett K.L."/>
            <person name="Tsai I.J."/>
            <person name="Slot J."/>
            <person name="Sipos G."/>
            <person name="Plett J."/>
            <person name="Nagy L.G."/>
            <person name="Grigoriev I.V."/>
        </authorList>
    </citation>
    <scope>NUCLEOTIDE SEQUENCE</scope>
    <source>
        <strain evidence="7">CCBAS 213</strain>
    </source>
</reference>
<evidence type="ECO:0000256" key="5">
    <source>
        <dbReference type="SAM" id="Phobius"/>
    </source>
</evidence>
<evidence type="ECO:0000256" key="2">
    <source>
        <dbReference type="ARBA" id="ARBA00022771"/>
    </source>
</evidence>
<dbReference type="SUPFAM" id="SSF57850">
    <property type="entry name" value="RING/U-box"/>
    <property type="match status" value="1"/>
</dbReference>
<feature type="domain" description="RING-type" evidence="6">
    <location>
        <begin position="4"/>
        <end position="48"/>
    </location>
</feature>
<feature type="transmembrane region" description="Helical" evidence="5">
    <location>
        <begin position="115"/>
        <end position="137"/>
    </location>
</feature>
<dbReference type="GO" id="GO:0008270">
    <property type="term" value="F:zinc ion binding"/>
    <property type="evidence" value="ECO:0007669"/>
    <property type="project" value="UniProtKB-KW"/>
</dbReference>
<dbReference type="Pfam" id="PF13445">
    <property type="entry name" value="zf-RING_UBOX"/>
    <property type="match status" value="1"/>
</dbReference>
<dbReference type="SMART" id="SM00184">
    <property type="entry name" value="RING"/>
    <property type="match status" value="1"/>
</dbReference>
<proteinExistence type="predicted"/>
<keyword evidence="2 4" id="KW-0863">Zinc-finger</keyword>
<dbReference type="PROSITE" id="PS00518">
    <property type="entry name" value="ZF_RING_1"/>
    <property type="match status" value="1"/>
</dbReference>
<dbReference type="Gene3D" id="3.30.40.10">
    <property type="entry name" value="Zinc/RING finger domain, C3HC4 (zinc finger)"/>
    <property type="match status" value="1"/>
</dbReference>
<protein>
    <recommendedName>
        <fullName evidence="6">RING-type domain-containing protein</fullName>
    </recommendedName>
</protein>
<keyword evidence="1" id="KW-0479">Metal-binding</keyword>
<accession>A0AA39NJR7</accession>
<comment type="caution">
    <text evidence="7">The sequence shown here is derived from an EMBL/GenBank/DDBJ whole genome shotgun (WGS) entry which is preliminary data.</text>
</comment>
<evidence type="ECO:0000259" key="6">
    <source>
        <dbReference type="PROSITE" id="PS50089"/>
    </source>
</evidence>
<feature type="transmembrane region" description="Helical" evidence="5">
    <location>
        <begin position="143"/>
        <end position="163"/>
    </location>
</feature>
<keyword evidence="5" id="KW-1133">Transmembrane helix</keyword>
<dbReference type="GeneID" id="85366485"/>
<evidence type="ECO:0000313" key="8">
    <source>
        <dbReference type="Proteomes" id="UP001175211"/>
    </source>
</evidence>
<keyword evidence="3" id="KW-0862">Zinc</keyword>
<dbReference type="InterPro" id="IPR027370">
    <property type="entry name" value="Znf-RING_euk"/>
</dbReference>
<evidence type="ECO:0000313" key="7">
    <source>
        <dbReference type="EMBL" id="KAK0466877.1"/>
    </source>
</evidence>
<dbReference type="InterPro" id="IPR001841">
    <property type="entry name" value="Znf_RING"/>
</dbReference>
<dbReference type="InterPro" id="IPR013083">
    <property type="entry name" value="Znf_RING/FYVE/PHD"/>
</dbReference>
<keyword evidence="5" id="KW-0472">Membrane</keyword>
<evidence type="ECO:0000256" key="3">
    <source>
        <dbReference type="ARBA" id="ARBA00022833"/>
    </source>
</evidence>
<dbReference type="Proteomes" id="UP001175211">
    <property type="component" value="Unassembled WGS sequence"/>
</dbReference>
<name>A0AA39NJR7_ARMTA</name>
<dbReference type="PANTHER" id="PTHR12109">
    <property type="entry name" value="RING FINGER PROTEIN 141-RELATED"/>
    <property type="match status" value="1"/>
</dbReference>